<keyword evidence="3" id="KW-1185">Reference proteome</keyword>
<accession>A0ABP6ZMV1</accession>
<dbReference type="Gene3D" id="3.30.160.660">
    <property type="match status" value="1"/>
</dbReference>
<dbReference type="EMBL" id="BAAAZO010000005">
    <property type="protein sequence ID" value="GAA3613937.1"/>
    <property type="molecule type" value="Genomic_DNA"/>
</dbReference>
<evidence type="ECO:0000313" key="2">
    <source>
        <dbReference type="EMBL" id="GAA3613937.1"/>
    </source>
</evidence>
<dbReference type="PANTHER" id="PTHR37809:SF1">
    <property type="entry name" value="RIBOSOMAL PROTEIN S12 METHYLTHIOTRANSFERASE ACCESSORY FACTOR YCAO"/>
    <property type="match status" value="1"/>
</dbReference>
<dbReference type="NCBIfam" id="TIGR00702">
    <property type="entry name" value="YcaO-type kinase domain"/>
    <property type="match status" value="1"/>
</dbReference>
<reference evidence="3" key="1">
    <citation type="journal article" date="2019" name="Int. J. Syst. Evol. Microbiol.">
        <title>The Global Catalogue of Microorganisms (GCM) 10K type strain sequencing project: providing services to taxonomists for standard genome sequencing and annotation.</title>
        <authorList>
            <consortium name="The Broad Institute Genomics Platform"/>
            <consortium name="The Broad Institute Genome Sequencing Center for Infectious Disease"/>
            <person name="Wu L."/>
            <person name="Ma J."/>
        </authorList>
    </citation>
    <scope>NUCLEOTIDE SEQUENCE [LARGE SCALE GENOMIC DNA]</scope>
    <source>
        <strain evidence="3">JCM 16902</strain>
    </source>
</reference>
<evidence type="ECO:0000259" key="1">
    <source>
        <dbReference type="PROSITE" id="PS51664"/>
    </source>
</evidence>
<sequence>MVSGLALRSRSLDEVEALADALLERTGISRVSDVTGLDVLGIPVYQSVRPRAAAGLNTVTSGKGVTAQGARVGAKMEAIERFHCEPAGRTALPVPLSVQRNEMLTLDPRRLIPRRTNTWTPQTPLSWWPMRCLRSDAEVAVPALAVFTPFPGEAGLMQSNTIGLAAGNDPVDATVQALYEVIEHDCTAFGEKLRLGYRIRPETVPGPARELIERFERASIRVTVHAYTGGLPVPAFFVTTEDTHARDGMLFNGGAGCHLNPEIALLRALTEAAQSRLAVIAGAREDLDEQAYRRHSSYDELRDYLHEWSAGRPERSFDAIPDRSSGDNAKDLALLLDILAENGLGLVLRTELAPAGLPFTVVKVIVPGSEFAHVDKLRIGARLVAARDHGGSDWITS</sequence>
<organism evidence="2 3">
    <name type="scientific">Kineosporia mesophila</name>
    <dbReference type="NCBI Taxonomy" id="566012"/>
    <lineage>
        <taxon>Bacteria</taxon>
        <taxon>Bacillati</taxon>
        <taxon>Actinomycetota</taxon>
        <taxon>Actinomycetes</taxon>
        <taxon>Kineosporiales</taxon>
        <taxon>Kineosporiaceae</taxon>
        <taxon>Kineosporia</taxon>
    </lineage>
</organism>
<dbReference type="PANTHER" id="PTHR37809">
    <property type="entry name" value="RIBOSOMAL PROTEIN S12 METHYLTHIOTRANSFERASE ACCESSORY FACTOR YCAO"/>
    <property type="match status" value="1"/>
</dbReference>
<evidence type="ECO:0000313" key="3">
    <source>
        <dbReference type="Proteomes" id="UP001501074"/>
    </source>
</evidence>
<gene>
    <name evidence="2" type="ORF">GCM10022223_32700</name>
</gene>
<dbReference type="Pfam" id="PF02624">
    <property type="entry name" value="YcaO"/>
    <property type="match status" value="1"/>
</dbReference>
<feature type="domain" description="YcaO" evidence="1">
    <location>
        <begin position="62"/>
        <end position="397"/>
    </location>
</feature>
<dbReference type="Proteomes" id="UP001501074">
    <property type="component" value="Unassembled WGS sequence"/>
</dbReference>
<name>A0ABP6ZMV1_9ACTN</name>
<protein>
    <submittedName>
        <fullName evidence="2">YcaO-related McrA-glycine thioamidation protein</fullName>
    </submittedName>
</protein>
<comment type="caution">
    <text evidence="2">The sequence shown here is derived from an EMBL/GenBank/DDBJ whole genome shotgun (WGS) entry which is preliminary data.</text>
</comment>
<proteinExistence type="predicted"/>
<dbReference type="InterPro" id="IPR003776">
    <property type="entry name" value="YcaO-like_dom"/>
</dbReference>
<dbReference type="PROSITE" id="PS51664">
    <property type="entry name" value="YCAO"/>
    <property type="match status" value="1"/>
</dbReference>